<dbReference type="STRING" id="1189612.A33Q_1910"/>
<proteinExistence type="predicted"/>
<accession>S2DCU7</accession>
<name>S2DCU7_INDAL</name>
<organism evidence="1 2">
    <name type="scientific">Indibacter alkaliphilus (strain CCUG 57479 / KCTC 22604 / LW1)</name>
    <dbReference type="NCBI Taxonomy" id="1189612"/>
    <lineage>
        <taxon>Bacteria</taxon>
        <taxon>Pseudomonadati</taxon>
        <taxon>Bacteroidota</taxon>
        <taxon>Cytophagia</taxon>
        <taxon>Cytophagales</taxon>
        <taxon>Cyclobacteriaceae</taxon>
    </lineage>
</organism>
<comment type="caution">
    <text evidence="1">The sequence shown here is derived from an EMBL/GenBank/DDBJ whole genome shotgun (WGS) entry which is preliminary data.</text>
</comment>
<keyword evidence="2" id="KW-1185">Reference proteome</keyword>
<dbReference type="EMBL" id="ALWO02000031">
    <property type="protein sequence ID" value="EOZ96992.1"/>
    <property type="molecule type" value="Genomic_DNA"/>
</dbReference>
<evidence type="ECO:0000313" key="1">
    <source>
        <dbReference type="EMBL" id="EOZ96992.1"/>
    </source>
</evidence>
<reference evidence="1 2" key="1">
    <citation type="journal article" date="2013" name="Genome Announc.">
        <title>Draft Genome Sequence of Indibacter alkaliphilus Strain LW1T, Isolated from Lonar Lake, a Haloalkaline Lake in the Buldana District of Maharashtra, India.</title>
        <authorList>
            <person name="Singh A."/>
            <person name="Kumar Jangir P."/>
            <person name="Sharma R."/>
            <person name="Singh A."/>
            <person name="Kumar Pinnaka A."/>
            <person name="Shivaji S."/>
        </authorList>
    </citation>
    <scope>NUCLEOTIDE SEQUENCE [LARGE SCALE GENOMIC DNA]</scope>
    <source>
        <strain evidence="2">CCUG 57479 / KCTC 22604 / LW1</strain>
    </source>
</reference>
<evidence type="ECO:0000313" key="2">
    <source>
        <dbReference type="Proteomes" id="UP000006073"/>
    </source>
</evidence>
<dbReference type="AlphaFoldDB" id="S2DCU7"/>
<sequence length="43" mass="5002">MQVKLGTNVRYSSWIRIKNPSLVILGHYLGQATVLIEFLSWRL</sequence>
<dbReference type="Proteomes" id="UP000006073">
    <property type="component" value="Unassembled WGS sequence"/>
</dbReference>
<gene>
    <name evidence="1" type="ORF">A33Q_1910</name>
</gene>
<protein>
    <submittedName>
        <fullName evidence="1">Uncharacterized protein</fullName>
    </submittedName>
</protein>